<dbReference type="GO" id="GO:0016791">
    <property type="term" value="F:phosphatase activity"/>
    <property type="evidence" value="ECO:0007669"/>
    <property type="project" value="TreeGrafter"/>
</dbReference>
<dbReference type="SFLD" id="SFLDG01140">
    <property type="entry name" value="C2.B:_Phosphomannomutase_and_P"/>
    <property type="match status" value="1"/>
</dbReference>
<organism evidence="1 3">
    <name type="scientific">Streptococcus azizii</name>
    <dbReference type="NCBI Taxonomy" id="1579424"/>
    <lineage>
        <taxon>Bacteria</taxon>
        <taxon>Bacillati</taxon>
        <taxon>Bacillota</taxon>
        <taxon>Bacilli</taxon>
        <taxon>Lactobacillales</taxon>
        <taxon>Streptococcaceae</taxon>
        <taxon>Streptococcus</taxon>
    </lineage>
</organism>
<evidence type="ECO:0000313" key="3">
    <source>
        <dbReference type="Proteomes" id="UP000188600"/>
    </source>
</evidence>
<dbReference type="Gene3D" id="3.30.1240.10">
    <property type="match status" value="1"/>
</dbReference>
<evidence type="ECO:0000313" key="4">
    <source>
        <dbReference type="Proteomes" id="UP000188946"/>
    </source>
</evidence>
<dbReference type="GO" id="GO:0000287">
    <property type="term" value="F:magnesium ion binding"/>
    <property type="evidence" value="ECO:0007669"/>
    <property type="project" value="TreeGrafter"/>
</dbReference>
<accession>A0AB36JT93</accession>
<dbReference type="SFLD" id="SFLDS00003">
    <property type="entry name" value="Haloacid_Dehalogenase"/>
    <property type="match status" value="1"/>
</dbReference>
<dbReference type="Proteomes" id="UP000188600">
    <property type="component" value="Unassembled WGS sequence"/>
</dbReference>
<sequence>MIKLLALDMDGTLLNSQKQLTETQIKAIHQAVESGVKLVLCTGRMLTGVKPYFNQLGLETENEYVIVNNGCSTHQTSDWKLIDWAELSPEQIQYLATFLPETSLQLTLFDENHYYVLDDEPNQYSRADAELVNVEPTILSMENATDQSRHLFQAMFVGTQEATDDFENKHRVRLSKDFDVVRSQDVLLEILPSGTNKASALKKLSEQLQILPEEIMAIGDANNDIEMLEFAGLSIAMGNASKLIKSLADDITDTNDQDGVAKAIYKHIIHKP</sequence>
<dbReference type="EMBL" id="MSPR01000007">
    <property type="protein sequence ID" value="ONK29800.1"/>
    <property type="molecule type" value="Genomic_DNA"/>
</dbReference>
<dbReference type="CDD" id="cd07516">
    <property type="entry name" value="HAD_Pase"/>
    <property type="match status" value="1"/>
</dbReference>
<dbReference type="PROSITE" id="PS01229">
    <property type="entry name" value="COF_2"/>
    <property type="match status" value="1"/>
</dbReference>
<dbReference type="InterPro" id="IPR000150">
    <property type="entry name" value="Cof"/>
</dbReference>
<dbReference type="PANTHER" id="PTHR10000:SF8">
    <property type="entry name" value="HAD SUPERFAMILY HYDROLASE-LIKE, TYPE 3"/>
    <property type="match status" value="1"/>
</dbReference>
<name>A0AB36JT93_9STRE</name>
<dbReference type="SFLD" id="SFLDG01144">
    <property type="entry name" value="C2.B.4:_PGP_Like"/>
    <property type="match status" value="1"/>
</dbReference>
<proteinExistence type="predicted"/>
<gene>
    <name evidence="2" type="ORF">BVE84_04575</name>
    <name evidence="1" type="ORF">BVE86_04415</name>
</gene>
<dbReference type="NCBIfam" id="TIGR00099">
    <property type="entry name" value="Cof-subfamily"/>
    <property type="match status" value="1"/>
</dbReference>
<dbReference type="Gene3D" id="3.40.50.1000">
    <property type="entry name" value="HAD superfamily/HAD-like"/>
    <property type="match status" value="1"/>
</dbReference>
<dbReference type="SUPFAM" id="SSF56784">
    <property type="entry name" value="HAD-like"/>
    <property type="match status" value="1"/>
</dbReference>
<keyword evidence="4" id="KW-1185">Reference proteome</keyword>
<evidence type="ECO:0000313" key="2">
    <source>
        <dbReference type="EMBL" id="ONK29800.1"/>
    </source>
</evidence>
<dbReference type="PROSITE" id="PS01228">
    <property type="entry name" value="COF_1"/>
    <property type="match status" value="1"/>
</dbReference>
<evidence type="ECO:0000313" key="1">
    <source>
        <dbReference type="EMBL" id="ONK27620.1"/>
    </source>
</evidence>
<dbReference type="InterPro" id="IPR006379">
    <property type="entry name" value="HAD-SF_hydro_IIB"/>
</dbReference>
<comment type="caution">
    <text evidence="1">The sequence shown here is derived from an EMBL/GenBank/DDBJ whole genome shotgun (WGS) entry which is preliminary data.</text>
</comment>
<dbReference type="RefSeq" id="WP_076995887.1">
    <property type="nucleotide sequence ID" value="NZ_MSPR01000007.1"/>
</dbReference>
<dbReference type="InterPro" id="IPR036412">
    <property type="entry name" value="HAD-like_sf"/>
</dbReference>
<dbReference type="InterPro" id="IPR023214">
    <property type="entry name" value="HAD_sf"/>
</dbReference>
<dbReference type="EMBL" id="MSPT01000008">
    <property type="protein sequence ID" value="ONK27620.1"/>
    <property type="molecule type" value="Genomic_DNA"/>
</dbReference>
<dbReference type="PANTHER" id="PTHR10000">
    <property type="entry name" value="PHOSPHOSERINE PHOSPHATASE"/>
    <property type="match status" value="1"/>
</dbReference>
<dbReference type="NCBIfam" id="TIGR01484">
    <property type="entry name" value="HAD-SF-IIB"/>
    <property type="match status" value="1"/>
</dbReference>
<dbReference type="Pfam" id="PF08282">
    <property type="entry name" value="Hydrolase_3"/>
    <property type="match status" value="1"/>
</dbReference>
<dbReference type="AlphaFoldDB" id="A0AB36JT93"/>
<dbReference type="Proteomes" id="UP000188946">
    <property type="component" value="Unassembled WGS sequence"/>
</dbReference>
<protein>
    <submittedName>
        <fullName evidence="1">Haloacid dehalogenase</fullName>
    </submittedName>
</protein>
<reference evidence="3 4" key="1">
    <citation type="submission" date="2016-12" db="EMBL/GenBank/DDBJ databases">
        <authorList>
            <person name="Gulvik C.A."/>
        </authorList>
    </citation>
    <scope>NUCLEOTIDE SEQUENCE [LARGE SCALE GENOMIC DNA]</scope>
    <source>
        <strain evidence="2 4">12-5202</strain>
        <strain evidence="1 3">12-5291</strain>
    </source>
</reference>
<dbReference type="GO" id="GO:0005829">
    <property type="term" value="C:cytosol"/>
    <property type="evidence" value="ECO:0007669"/>
    <property type="project" value="TreeGrafter"/>
</dbReference>